<reference evidence="12" key="1">
    <citation type="submission" date="2020-05" db="EMBL/GenBank/DDBJ databases">
        <title>Phylogenomic resolution of chytrid fungi.</title>
        <authorList>
            <person name="Stajich J.E."/>
            <person name="Amses K."/>
            <person name="Simmons R."/>
            <person name="Seto K."/>
            <person name="Myers J."/>
            <person name="Bonds A."/>
            <person name="Quandt C.A."/>
            <person name="Barry K."/>
            <person name="Liu P."/>
            <person name="Grigoriev I."/>
            <person name="Longcore J.E."/>
            <person name="James T.Y."/>
        </authorList>
    </citation>
    <scope>NUCLEOTIDE SEQUENCE</scope>
    <source>
        <strain evidence="12">JEL0318</strain>
    </source>
</reference>
<dbReference type="GO" id="GO:0005221">
    <property type="term" value="F:intracellularly cyclic nucleotide-activated monoatomic cation channel activity"/>
    <property type="evidence" value="ECO:0007669"/>
    <property type="project" value="InterPro"/>
</dbReference>
<feature type="transmembrane region" description="Helical" evidence="10">
    <location>
        <begin position="172"/>
        <end position="197"/>
    </location>
</feature>
<dbReference type="InterPro" id="IPR014710">
    <property type="entry name" value="RmlC-like_jellyroll"/>
</dbReference>
<evidence type="ECO:0000313" key="13">
    <source>
        <dbReference type="Proteomes" id="UP001212841"/>
    </source>
</evidence>
<feature type="compositionally biased region" description="Polar residues" evidence="9">
    <location>
        <begin position="533"/>
        <end position="550"/>
    </location>
</feature>
<dbReference type="FunFam" id="1.10.287.630:FF:000001">
    <property type="entry name" value="Cyclic nucleotide-gated channel alpha 3"/>
    <property type="match status" value="1"/>
</dbReference>
<dbReference type="Gene3D" id="2.60.120.10">
    <property type="entry name" value="Jelly Rolls"/>
    <property type="match status" value="1"/>
</dbReference>
<evidence type="ECO:0000259" key="11">
    <source>
        <dbReference type="PROSITE" id="PS50042"/>
    </source>
</evidence>
<dbReference type="InterPro" id="IPR050866">
    <property type="entry name" value="CNG_cation_channel"/>
</dbReference>
<dbReference type="InterPro" id="IPR018490">
    <property type="entry name" value="cNMP-bd_dom_sf"/>
</dbReference>
<dbReference type="SMART" id="SM00100">
    <property type="entry name" value="cNMP"/>
    <property type="match status" value="1"/>
</dbReference>
<dbReference type="Pfam" id="PF00520">
    <property type="entry name" value="Ion_trans"/>
    <property type="match status" value="1"/>
</dbReference>
<proteinExistence type="predicted"/>
<dbReference type="PROSITE" id="PS50042">
    <property type="entry name" value="CNMP_BINDING_3"/>
    <property type="match status" value="1"/>
</dbReference>
<dbReference type="Gene3D" id="1.10.287.630">
    <property type="entry name" value="Helix hairpin bin"/>
    <property type="match status" value="1"/>
</dbReference>
<evidence type="ECO:0000256" key="9">
    <source>
        <dbReference type="SAM" id="MobiDB-lite"/>
    </source>
</evidence>
<evidence type="ECO:0000256" key="4">
    <source>
        <dbReference type="ARBA" id="ARBA00022989"/>
    </source>
</evidence>
<protein>
    <submittedName>
        <fullName evidence="12">Kinesin-like protein kif27</fullName>
    </submittedName>
</protein>
<dbReference type="Pfam" id="PF00027">
    <property type="entry name" value="cNMP_binding"/>
    <property type="match status" value="1"/>
</dbReference>
<dbReference type="SUPFAM" id="SSF51206">
    <property type="entry name" value="cAMP-binding domain-like"/>
    <property type="match status" value="1"/>
</dbReference>
<evidence type="ECO:0000256" key="6">
    <source>
        <dbReference type="ARBA" id="ARBA00023136"/>
    </source>
</evidence>
<evidence type="ECO:0000256" key="2">
    <source>
        <dbReference type="ARBA" id="ARBA00022448"/>
    </source>
</evidence>
<keyword evidence="7" id="KW-1071">Ligand-gated ion channel</keyword>
<dbReference type="GO" id="GO:0005249">
    <property type="term" value="F:voltage-gated potassium channel activity"/>
    <property type="evidence" value="ECO:0007669"/>
    <property type="project" value="InterPro"/>
</dbReference>
<feature type="region of interest" description="Disordered" evidence="9">
    <location>
        <begin position="583"/>
        <end position="698"/>
    </location>
</feature>
<keyword evidence="8" id="KW-0407">Ion channel</keyword>
<dbReference type="Proteomes" id="UP001212841">
    <property type="component" value="Unassembled WGS sequence"/>
</dbReference>
<feature type="transmembrane region" description="Helical" evidence="10">
    <location>
        <begin position="78"/>
        <end position="101"/>
    </location>
</feature>
<evidence type="ECO:0000313" key="12">
    <source>
        <dbReference type="EMBL" id="KAJ3050854.1"/>
    </source>
</evidence>
<dbReference type="AlphaFoldDB" id="A0AAD5SIG9"/>
<organism evidence="12 13">
    <name type="scientific">Rhizophlyctis rosea</name>
    <dbReference type="NCBI Taxonomy" id="64517"/>
    <lineage>
        <taxon>Eukaryota</taxon>
        <taxon>Fungi</taxon>
        <taxon>Fungi incertae sedis</taxon>
        <taxon>Chytridiomycota</taxon>
        <taxon>Chytridiomycota incertae sedis</taxon>
        <taxon>Chytridiomycetes</taxon>
        <taxon>Rhizophlyctidales</taxon>
        <taxon>Rhizophlyctidaceae</taxon>
        <taxon>Rhizophlyctis</taxon>
    </lineage>
</organism>
<evidence type="ECO:0000256" key="3">
    <source>
        <dbReference type="ARBA" id="ARBA00022692"/>
    </source>
</evidence>
<accession>A0AAD5SIG9</accession>
<feature type="transmembrane region" description="Helical" evidence="10">
    <location>
        <begin position="232"/>
        <end position="250"/>
    </location>
</feature>
<dbReference type="PRINTS" id="PR01463">
    <property type="entry name" value="EAGCHANLFMLY"/>
</dbReference>
<comment type="subcellular location">
    <subcellularLocation>
        <location evidence="1">Membrane</location>
        <topology evidence="1">Multi-pass membrane protein</topology>
    </subcellularLocation>
</comment>
<keyword evidence="5" id="KW-0406">Ion transport</keyword>
<dbReference type="GO" id="GO:0016020">
    <property type="term" value="C:membrane"/>
    <property type="evidence" value="ECO:0007669"/>
    <property type="project" value="UniProtKB-SubCell"/>
</dbReference>
<evidence type="ECO:0000256" key="1">
    <source>
        <dbReference type="ARBA" id="ARBA00004141"/>
    </source>
</evidence>
<dbReference type="CDD" id="cd00038">
    <property type="entry name" value="CAP_ED"/>
    <property type="match status" value="1"/>
</dbReference>
<evidence type="ECO:0000256" key="7">
    <source>
        <dbReference type="ARBA" id="ARBA00023286"/>
    </source>
</evidence>
<keyword evidence="4 10" id="KW-1133">Transmembrane helix</keyword>
<keyword evidence="2" id="KW-0813">Transport</keyword>
<evidence type="ECO:0000256" key="8">
    <source>
        <dbReference type="ARBA" id="ARBA00023303"/>
    </source>
</evidence>
<dbReference type="EMBL" id="JADGJD010000463">
    <property type="protein sequence ID" value="KAJ3050854.1"/>
    <property type="molecule type" value="Genomic_DNA"/>
</dbReference>
<dbReference type="GO" id="GO:0044877">
    <property type="term" value="F:protein-containing complex binding"/>
    <property type="evidence" value="ECO:0007669"/>
    <property type="project" value="TreeGrafter"/>
</dbReference>
<feature type="compositionally biased region" description="Basic and acidic residues" evidence="9">
    <location>
        <begin position="653"/>
        <end position="681"/>
    </location>
</feature>
<feature type="region of interest" description="Disordered" evidence="9">
    <location>
        <begin position="533"/>
        <end position="553"/>
    </location>
</feature>
<dbReference type="Gene3D" id="1.10.287.70">
    <property type="match status" value="1"/>
</dbReference>
<comment type="caution">
    <text evidence="12">The sequence shown here is derived from an EMBL/GenBank/DDBJ whole genome shotgun (WGS) entry which is preliminary data.</text>
</comment>
<dbReference type="SUPFAM" id="SSF81324">
    <property type="entry name" value="Voltage-gated potassium channels"/>
    <property type="match status" value="1"/>
</dbReference>
<keyword evidence="13" id="KW-1185">Reference proteome</keyword>
<name>A0AAD5SIG9_9FUNG</name>
<dbReference type="PANTHER" id="PTHR45638:SF19">
    <property type="entry name" value="CYCLIC NUCLEOTIDE-BINDING DOMAIN-CONTAINING PROTEIN"/>
    <property type="match status" value="1"/>
</dbReference>
<feature type="domain" description="Cyclic nucleotide-binding" evidence="11">
    <location>
        <begin position="365"/>
        <end position="457"/>
    </location>
</feature>
<dbReference type="InterPro" id="IPR003938">
    <property type="entry name" value="K_chnl_volt-dep_EAG/ELK/ERG"/>
</dbReference>
<evidence type="ECO:0000256" key="5">
    <source>
        <dbReference type="ARBA" id="ARBA00023065"/>
    </source>
</evidence>
<feature type="transmembrane region" description="Helical" evidence="10">
    <location>
        <begin position="44"/>
        <end position="72"/>
    </location>
</feature>
<evidence type="ECO:0000256" key="10">
    <source>
        <dbReference type="SAM" id="Phobius"/>
    </source>
</evidence>
<gene>
    <name evidence="12" type="primary">KIF27_2</name>
    <name evidence="12" type="ORF">HK097_008155</name>
</gene>
<keyword evidence="6 10" id="KW-0472">Membrane</keyword>
<keyword evidence="3 10" id="KW-0812">Transmembrane</keyword>
<dbReference type="PANTHER" id="PTHR45638">
    <property type="entry name" value="CYCLIC NUCLEOTIDE-GATED CATION CHANNEL SUBUNIT A"/>
    <property type="match status" value="1"/>
</dbReference>
<dbReference type="InterPro" id="IPR005821">
    <property type="entry name" value="Ion_trans_dom"/>
</dbReference>
<dbReference type="InterPro" id="IPR000595">
    <property type="entry name" value="cNMP-bd_dom"/>
</dbReference>
<sequence>MSGGLSDEGATTIVPQQNGETWWETFWTFFWLPDKNPKERWDKFMVCVSLVNAILIAFMAAFQYGSAAAWFFTYLLDALYLIDIYTKFHIAYLEGGFWVVFPREMAMRYLKSPEFIFDLITNLPSDLLALIWRSDPHRRYTLLAVVRLWKILRTGRIIIYFRRQEQKVHAGFAIQVGKFVCFLAILTHSLACLWFAIACHGTIDWDEQIVGDHCRLDSWVVDKGFQTNPLNSIYVGSLYWAVISTTTTGYGDIHPQNDSERVFALITVTIGIVFYNYVSGTIASTLSNMDSRRVAYQQKMDGIKQYMNDRKMDERMQERVEEYYDYVWERNRGIDVRNIFGDMPTTFKREVAFNLNHRIIDNTSIFKDTSLGFRRMMAIHMKLYLYTAKEYVVHKGDLGLEMYFITQGRIDIFSTPQEAKKPISLIDGSHFGEFGVIMGHRHEYSARAECNTDIYVLTATELHECFDAYPEDKTKVMAATDAKYKQQQQLKRSRTAAVFDDDDDEDLGGAGIAGIEGGVQLPPVQLGGSRTALNSSDPAVNSVKPSNASGQARRKLSMVASGYAILDKSMAALRSQHDVSGGRKSAVAQLGGSKGSLKEPAAMNAGRRKSIPSVEHHTMPPVGDKAPPVPPLPAGIAGRKSLHGPGEGEALDGDVRVHVPEGRPSRTERPGAGKRESVTRMEDEDESALPPRSGEDAV</sequence>
<feature type="transmembrane region" description="Helical" evidence="10">
    <location>
        <begin position="262"/>
        <end position="278"/>
    </location>
</feature>